<dbReference type="InterPro" id="IPR000683">
    <property type="entry name" value="Gfo/Idh/MocA-like_OxRdtase_N"/>
</dbReference>
<keyword evidence="4" id="KW-0119">Carbohydrate metabolism</keyword>
<name>A0A3M5WVT7_PSEAP</name>
<dbReference type="InterPro" id="IPR036291">
    <property type="entry name" value="NAD(P)-bd_dom_sf"/>
</dbReference>
<evidence type="ECO:0000256" key="6">
    <source>
        <dbReference type="ARBA" id="ARBA00066627"/>
    </source>
</evidence>
<keyword evidence="2" id="KW-0560">Oxidoreductase</keyword>
<dbReference type="SUPFAM" id="SSF51735">
    <property type="entry name" value="NAD(P)-binding Rossmann-fold domains"/>
    <property type="match status" value="1"/>
</dbReference>
<dbReference type="AlphaFoldDB" id="A0A3M5WVT7"/>
<dbReference type="Proteomes" id="UP000274315">
    <property type="component" value="Unassembled WGS sequence"/>
</dbReference>
<dbReference type="Pfam" id="PF01408">
    <property type="entry name" value="GFO_IDH_MocA"/>
    <property type="match status" value="1"/>
</dbReference>
<evidence type="ECO:0000256" key="1">
    <source>
        <dbReference type="ARBA" id="ARBA00010928"/>
    </source>
</evidence>
<organism evidence="8 9">
    <name type="scientific">Pseudomonas syringae pv. aptata</name>
    <dbReference type="NCBI Taxonomy" id="83167"/>
    <lineage>
        <taxon>Bacteria</taxon>
        <taxon>Pseudomonadati</taxon>
        <taxon>Pseudomonadota</taxon>
        <taxon>Gammaproteobacteria</taxon>
        <taxon>Pseudomonadales</taxon>
        <taxon>Pseudomonadaceae</taxon>
        <taxon>Pseudomonas</taxon>
        <taxon>Pseudomonas syringae</taxon>
    </lineage>
</organism>
<dbReference type="FunFam" id="3.30.360.10:FF:000035">
    <property type="entry name" value="Galactose 1-dehydrogenase"/>
    <property type="match status" value="1"/>
</dbReference>
<dbReference type="PANTHER" id="PTHR43818">
    <property type="entry name" value="BCDNA.GH03377"/>
    <property type="match status" value="1"/>
</dbReference>
<accession>A0A3M5WVT7</accession>
<evidence type="ECO:0000256" key="3">
    <source>
        <dbReference type="ARBA" id="ARBA00023027"/>
    </source>
</evidence>
<dbReference type="InterPro" id="IPR050463">
    <property type="entry name" value="Gfo/Idh/MocA_oxidrdct_glycsds"/>
</dbReference>
<keyword evidence="3" id="KW-0520">NAD</keyword>
<evidence type="ECO:0000313" key="8">
    <source>
        <dbReference type="EMBL" id="RMU73727.1"/>
    </source>
</evidence>
<comment type="similarity">
    <text evidence="1">Belongs to the Gfo/Idh/MocA family.</text>
</comment>
<dbReference type="Gene3D" id="3.30.360.10">
    <property type="entry name" value="Dihydrodipicolinate Reductase, domain 2"/>
    <property type="match status" value="1"/>
</dbReference>
<comment type="catalytic activity">
    <reaction evidence="5">
        <text>D-galactose + NAD(+) = D-galactono-1,4-lactone + NADH + H(+)</text>
        <dbReference type="Rhea" id="RHEA:21296"/>
        <dbReference type="ChEBI" id="CHEBI:4139"/>
        <dbReference type="ChEBI" id="CHEBI:15378"/>
        <dbReference type="ChEBI" id="CHEBI:15895"/>
        <dbReference type="ChEBI" id="CHEBI:57540"/>
        <dbReference type="ChEBI" id="CHEBI:57945"/>
        <dbReference type="EC" id="1.1.1.48"/>
    </reaction>
</comment>
<protein>
    <recommendedName>
        <fullName evidence="6">D-galactose 1-dehydrogenase</fullName>
        <ecNumber evidence="6">1.1.1.48</ecNumber>
    </recommendedName>
</protein>
<dbReference type="PANTHER" id="PTHR43818:SF7">
    <property type="entry name" value="DEHYDROGENASE"/>
    <property type="match status" value="1"/>
</dbReference>
<evidence type="ECO:0000256" key="2">
    <source>
        <dbReference type="ARBA" id="ARBA00023002"/>
    </source>
</evidence>
<proteinExistence type="inferred from homology"/>
<dbReference type="EC" id="1.1.1.48" evidence="6"/>
<dbReference type="GO" id="GO:0019151">
    <property type="term" value="F:galactose 1-dehydrogenase activity"/>
    <property type="evidence" value="ECO:0007669"/>
    <property type="project" value="UniProtKB-EC"/>
</dbReference>
<dbReference type="Gene3D" id="3.40.50.720">
    <property type="entry name" value="NAD(P)-binding Rossmann-like Domain"/>
    <property type="match status" value="1"/>
</dbReference>
<gene>
    <name evidence="8" type="ORF">ALP24_04910</name>
</gene>
<evidence type="ECO:0000256" key="5">
    <source>
        <dbReference type="ARBA" id="ARBA00052411"/>
    </source>
</evidence>
<reference evidence="8 9" key="1">
    <citation type="submission" date="2018-08" db="EMBL/GenBank/DDBJ databases">
        <title>Recombination of ecologically and evolutionarily significant loci maintains genetic cohesion in the Pseudomonas syringae species complex.</title>
        <authorList>
            <person name="Dillon M."/>
            <person name="Thakur S."/>
            <person name="Almeida R.N.D."/>
            <person name="Weir B.S."/>
            <person name="Guttman D.S."/>
        </authorList>
    </citation>
    <scope>NUCLEOTIDE SEQUENCE [LARGE SCALE GENOMIC DNA]</scope>
    <source>
        <strain evidence="8 9">ICMP 11935</strain>
    </source>
</reference>
<dbReference type="FunFam" id="3.40.50.720:FF:000689">
    <property type="entry name" value="D-galactose 1-dehydrogenase"/>
    <property type="match status" value="1"/>
</dbReference>
<dbReference type="GO" id="GO:0000166">
    <property type="term" value="F:nucleotide binding"/>
    <property type="evidence" value="ECO:0007669"/>
    <property type="project" value="InterPro"/>
</dbReference>
<dbReference type="EMBL" id="RBUF01000318">
    <property type="protein sequence ID" value="RMU73727.1"/>
    <property type="molecule type" value="Genomic_DNA"/>
</dbReference>
<sequence length="387" mass="42134">MMAWFCGREVKPNGMRSAPNGGIVVVGLSLLTKGPERALKIIECEIGQENSSCVDAPYRPRLTSGLLCRTITTKTQESCMQPIRLGLVGYGKIAQDQHVPAIHANPAFELVAVATQGQPCAGVENFKSLGELLASGPQVDAIAFCTPPQGRFALVQEALAAGKHVLVEKPPCATLGEAMALVTQVQEQGVSGLFAWHSRYAQGIEAAREWLSTRTLQSVQIDWKEDVRKWHPGQAWIWQPGGLGVFDPGINALSIVTHLLPLPLFVESAELRVPSNCQSPIAASIKMSDTRHLDIRAEFDFDHGHDELWSIEIRCAEGTLRLDNGGALLSIDGVPQSVSEEGEYAAVYRHFQQLIGDKTSDLDLQPLRLVADSFFVGSRASVEPFYD</sequence>
<feature type="domain" description="Gfo/Idh/MocA-like oxidoreductase N-terminal" evidence="7">
    <location>
        <begin position="83"/>
        <end position="190"/>
    </location>
</feature>
<evidence type="ECO:0000256" key="4">
    <source>
        <dbReference type="ARBA" id="ARBA00023277"/>
    </source>
</evidence>
<evidence type="ECO:0000313" key="9">
    <source>
        <dbReference type="Proteomes" id="UP000274315"/>
    </source>
</evidence>
<evidence type="ECO:0000259" key="7">
    <source>
        <dbReference type="Pfam" id="PF01408"/>
    </source>
</evidence>
<comment type="caution">
    <text evidence="8">The sequence shown here is derived from an EMBL/GenBank/DDBJ whole genome shotgun (WGS) entry which is preliminary data.</text>
</comment>